<proteinExistence type="predicted"/>
<accession>A0A7J8Z4D6</accession>
<keyword evidence="3" id="KW-1185">Reference proteome</keyword>
<dbReference type="Proteomes" id="UP000593574">
    <property type="component" value="Unassembled WGS sequence"/>
</dbReference>
<name>A0A7J8Z4D6_9ROSI</name>
<reference evidence="2 3" key="1">
    <citation type="journal article" date="2019" name="Genome Biol. Evol.">
        <title>Insights into the evolution of the New World diploid cottons (Gossypium, subgenus Houzingenia) based on genome sequencing.</title>
        <authorList>
            <person name="Grover C.E."/>
            <person name="Arick M.A. 2nd"/>
            <person name="Thrash A."/>
            <person name="Conover J.L."/>
            <person name="Sanders W.S."/>
            <person name="Peterson D.G."/>
            <person name="Frelichowski J.E."/>
            <person name="Scheffler J.A."/>
            <person name="Scheffler B.E."/>
            <person name="Wendel J.F."/>
        </authorList>
    </citation>
    <scope>NUCLEOTIDE SEQUENCE [LARGE SCALE GENOMIC DNA]</scope>
    <source>
        <strain evidence="2">4</strain>
        <tissue evidence="2">Leaf</tissue>
    </source>
</reference>
<evidence type="ECO:0000313" key="2">
    <source>
        <dbReference type="EMBL" id="MBA0706450.1"/>
    </source>
</evidence>
<sequence>SALSQCPRETVFAVIGLKEGGDFIEIEKGRDEMFGSVNTEEMRHWVQECDLIPLGEREEVKEVKVEETLRYSFRRQFTIQLTIGLWESFLPNIVTDNLRHDLGDSNMVSSPLIEGNSTKLRDSFESIVADVGMDFEIREGQLGKSGYMEGKSENAKKDNENDEFLPDGEGNKKLKFRNEEPVVSMLPDDERTTLEYHSTLFIIGPRPATRFMVYLGKRKPSRNKHSGKEKNEWKVNKIWFEAWWTFEASFEEEVRRIWGSTLGNILDKLSCVQVIPRSNNTFLYTSHS</sequence>
<dbReference type="AlphaFoldDB" id="A0A7J8Z4D6"/>
<evidence type="ECO:0000313" key="3">
    <source>
        <dbReference type="Proteomes" id="UP000593574"/>
    </source>
</evidence>
<organism evidence="2 3">
    <name type="scientific">Gossypium laxum</name>
    <dbReference type="NCBI Taxonomy" id="34288"/>
    <lineage>
        <taxon>Eukaryota</taxon>
        <taxon>Viridiplantae</taxon>
        <taxon>Streptophyta</taxon>
        <taxon>Embryophyta</taxon>
        <taxon>Tracheophyta</taxon>
        <taxon>Spermatophyta</taxon>
        <taxon>Magnoliopsida</taxon>
        <taxon>eudicotyledons</taxon>
        <taxon>Gunneridae</taxon>
        <taxon>Pentapetalae</taxon>
        <taxon>rosids</taxon>
        <taxon>malvids</taxon>
        <taxon>Malvales</taxon>
        <taxon>Malvaceae</taxon>
        <taxon>Malvoideae</taxon>
        <taxon>Gossypium</taxon>
    </lineage>
</organism>
<gene>
    <name evidence="2" type="ORF">Golax_018558</name>
</gene>
<protein>
    <submittedName>
        <fullName evidence="2">Uncharacterized protein</fullName>
    </submittedName>
</protein>
<comment type="caution">
    <text evidence="2">The sequence shown here is derived from an EMBL/GenBank/DDBJ whole genome shotgun (WGS) entry which is preliminary data.</text>
</comment>
<feature type="compositionally biased region" description="Basic and acidic residues" evidence="1">
    <location>
        <begin position="150"/>
        <end position="159"/>
    </location>
</feature>
<evidence type="ECO:0000256" key="1">
    <source>
        <dbReference type="SAM" id="MobiDB-lite"/>
    </source>
</evidence>
<dbReference type="EMBL" id="JABEZV010000002">
    <property type="protein sequence ID" value="MBA0706450.1"/>
    <property type="molecule type" value="Genomic_DNA"/>
</dbReference>
<feature type="non-terminal residue" evidence="2">
    <location>
        <position position="288"/>
    </location>
</feature>
<feature type="region of interest" description="Disordered" evidence="1">
    <location>
        <begin position="146"/>
        <end position="171"/>
    </location>
</feature>